<evidence type="ECO:0000313" key="8">
    <source>
        <dbReference type="EMBL" id="KAF6217471.1"/>
    </source>
</evidence>
<feature type="transmembrane region" description="Helical" evidence="6">
    <location>
        <begin position="533"/>
        <end position="551"/>
    </location>
</feature>
<reference evidence="8 9" key="1">
    <citation type="journal article" date="2020" name="Genomics">
        <title>Complete, high-quality genomes from long-read metagenomic sequencing of two wolf lichen thalli reveals enigmatic genome architecture.</title>
        <authorList>
            <person name="McKenzie S.K."/>
            <person name="Walston R.F."/>
            <person name="Allen J.L."/>
        </authorList>
    </citation>
    <scope>NUCLEOTIDE SEQUENCE [LARGE SCALE GENOMIC DNA]</scope>
    <source>
        <strain evidence="8">WasteWater1</strain>
    </source>
</reference>
<dbReference type="GO" id="GO:0005886">
    <property type="term" value="C:plasma membrane"/>
    <property type="evidence" value="ECO:0007669"/>
    <property type="project" value="TreeGrafter"/>
</dbReference>
<feature type="region of interest" description="Disordered" evidence="5">
    <location>
        <begin position="1"/>
        <end position="61"/>
    </location>
</feature>
<organism evidence="8 9">
    <name type="scientific">Letharia lupina</name>
    <dbReference type="NCBI Taxonomy" id="560253"/>
    <lineage>
        <taxon>Eukaryota</taxon>
        <taxon>Fungi</taxon>
        <taxon>Dikarya</taxon>
        <taxon>Ascomycota</taxon>
        <taxon>Pezizomycotina</taxon>
        <taxon>Lecanoromycetes</taxon>
        <taxon>OSLEUM clade</taxon>
        <taxon>Lecanoromycetidae</taxon>
        <taxon>Lecanorales</taxon>
        <taxon>Lecanorineae</taxon>
        <taxon>Parmeliaceae</taxon>
        <taxon>Letharia</taxon>
    </lineage>
</organism>
<accession>A0A8H6C6C0</accession>
<evidence type="ECO:0000256" key="4">
    <source>
        <dbReference type="ARBA" id="ARBA00023136"/>
    </source>
</evidence>
<name>A0A8H6C6C0_9LECA</name>
<feature type="transmembrane region" description="Helical" evidence="6">
    <location>
        <begin position="336"/>
        <end position="353"/>
    </location>
</feature>
<evidence type="ECO:0000256" key="6">
    <source>
        <dbReference type="SAM" id="Phobius"/>
    </source>
</evidence>
<feature type="transmembrane region" description="Helical" evidence="6">
    <location>
        <begin position="105"/>
        <end position="122"/>
    </location>
</feature>
<dbReference type="EMBL" id="JACCJB010000027">
    <property type="protein sequence ID" value="KAF6217471.1"/>
    <property type="molecule type" value="Genomic_DNA"/>
</dbReference>
<dbReference type="FunFam" id="1.20.1250.20:FF:000196">
    <property type="entry name" value="MFS toxin efflux pump (AflT)"/>
    <property type="match status" value="1"/>
</dbReference>
<feature type="transmembrane region" description="Helical" evidence="6">
    <location>
        <begin position="373"/>
        <end position="391"/>
    </location>
</feature>
<dbReference type="SUPFAM" id="SSF103473">
    <property type="entry name" value="MFS general substrate transporter"/>
    <property type="match status" value="1"/>
</dbReference>
<evidence type="ECO:0000256" key="1">
    <source>
        <dbReference type="ARBA" id="ARBA00004141"/>
    </source>
</evidence>
<dbReference type="InterPro" id="IPR036259">
    <property type="entry name" value="MFS_trans_sf"/>
</dbReference>
<feature type="transmembrane region" description="Helical" evidence="6">
    <location>
        <begin position="72"/>
        <end position="93"/>
    </location>
</feature>
<dbReference type="InterPro" id="IPR020846">
    <property type="entry name" value="MFS_dom"/>
</dbReference>
<evidence type="ECO:0000256" key="3">
    <source>
        <dbReference type="ARBA" id="ARBA00022989"/>
    </source>
</evidence>
<dbReference type="FunFam" id="1.20.1720.10:FF:000012">
    <property type="entry name" value="MFS toxin efflux pump (AflT)"/>
    <property type="match status" value="1"/>
</dbReference>
<keyword evidence="3 6" id="KW-1133">Transmembrane helix</keyword>
<dbReference type="RefSeq" id="XP_037146906.1">
    <property type="nucleotide sequence ID" value="XM_037297705.1"/>
</dbReference>
<feature type="transmembrane region" description="Helical" evidence="6">
    <location>
        <begin position="134"/>
        <end position="154"/>
    </location>
</feature>
<protein>
    <recommendedName>
        <fullName evidence="7">Major facilitator superfamily (MFS) profile domain-containing protein</fullName>
    </recommendedName>
</protein>
<dbReference type="PROSITE" id="PS50850">
    <property type="entry name" value="MFS"/>
    <property type="match status" value="1"/>
</dbReference>
<feature type="transmembrane region" description="Helical" evidence="6">
    <location>
        <begin position="429"/>
        <end position="452"/>
    </location>
</feature>
<dbReference type="InterPro" id="IPR011701">
    <property type="entry name" value="MFS"/>
</dbReference>
<dbReference type="PANTHER" id="PTHR23501">
    <property type="entry name" value="MAJOR FACILITATOR SUPERFAMILY"/>
    <property type="match status" value="1"/>
</dbReference>
<evidence type="ECO:0000256" key="2">
    <source>
        <dbReference type="ARBA" id="ARBA00022692"/>
    </source>
</evidence>
<dbReference type="PANTHER" id="PTHR23501:SF201">
    <property type="entry name" value="MFS AFLATOXIN EFFLUX PUMP"/>
    <property type="match status" value="1"/>
</dbReference>
<feature type="region of interest" description="Disordered" evidence="5">
    <location>
        <begin position="561"/>
        <end position="589"/>
    </location>
</feature>
<keyword evidence="2 6" id="KW-0812">Transmembrane</keyword>
<dbReference type="Gene3D" id="1.20.1720.10">
    <property type="entry name" value="Multidrug resistance protein D"/>
    <property type="match status" value="1"/>
</dbReference>
<dbReference type="Proteomes" id="UP000593566">
    <property type="component" value="Unassembled WGS sequence"/>
</dbReference>
<feature type="transmembrane region" description="Helical" evidence="6">
    <location>
        <begin position="192"/>
        <end position="211"/>
    </location>
</feature>
<evidence type="ECO:0000313" key="9">
    <source>
        <dbReference type="Proteomes" id="UP000593566"/>
    </source>
</evidence>
<feature type="transmembrane region" description="Helical" evidence="6">
    <location>
        <begin position="398"/>
        <end position="417"/>
    </location>
</feature>
<feature type="transmembrane region" description="Helical" evidence="6">
    <location>
        <begin position="264"/>
        <end position="283"/>
    </location>
</feature>
<feature type="domain" description="Major facilitator superfamily (MFS) profile" evidence="7">
    <location>
        <begin position="70"/>
        <end position="556"/>
    </location>
</feature>
<comment type="caution">
    <text evidence="8">The sequence shown here is derived from an EMBL/GenBank/DDBJ whole genome shotgun (WGS) entry which is preliminary data.</text>
</comment>
<proteinExistence type="predicted"/>
<dbReference type="CDD" id="cd17502">
    <property type="entry name" value="MFS_Azr1_MDR_like"/>
    <property type="match status" value="1"/>
</dbReference>
<dbReference type="Gene3D" id="1.20.1250.20">
    <property type="entry name" value="MFS general substrate transporter like domains"/>
    <property type="match status" value="1"/>
</dbReference>
<feature type="transmembrane region" description="Helical" evidence="6">
    <location>
        <begin position="295"/>
        <end position="315"/>
    </location>
</feature>
<evidence type="ECO:0000256" key="5">
    <source>
        <dbReference type="SAM" id="MobiDB-lite"/>
    </source>
</evidence>
<dbReference type="AlphaFoldDB" id="A0A8H6C6C0"/>
<feature type="transmembrane region" description="Helical" evidence="6">
    <location>
        <begin position="223"/>
        <end position="243"/>
    </location>
</feature>
<feature type="transmembrane region" description="Helical" evidence="6">
    <location>
        <begin position="459"/>
        <end position="483"/>
    </location>
</feature>
<comment type="subcellular location">
    <subcellularLocation>
        <location evidence="1">Membrane</location>
        <topology evidence="1">Multi-pass membrane protein</topology>
    </subcellularLocation>
</comment>
<keyword evidence="4 6" id="KW-0472">Membrane</keyword>
<feature type="compositionally biased region" description="Basic and acidic residues" evidence="5">
    <location>
        <begin position="1"/>
        <end position="15"/>
    </location>
</feature>
<dbReference type="Pfam" id="PF07690">
    <property type="entry name" value="MFS_1"/>
    <property type="match status" value="1"/>
</dbReference>
<feature type="compositionally biased region" description="Basic and acidic residues" evidence="5">
    <location>
        <begin position="37"/>
        <end position="49"/>
    </location>
</feature>
<dbReference type="GO" id="GO:0022857">
    <property type="term" value="F:transmembrane transporter activity"/>
    <property type="evidence" value="ECO:0007669"/>
    <property type="project" value="InterPro"/>
</dbReference>
<keyword evidence="9" id="KW-1185">Reference proteome</keyword>
<dbReference type="GeneID" id="59335209"/>
<gene>
    <name evidence="8" type="ORF">HO133_006809</name>
</gene>
<evidence type="ECO:0000259" key="7">
    <source>
        <dbReference type="PROSITE" id="PS50850"/>
    </source>
</evidence>
<sequence>MAEEKGQMEMGKTLDTESDDSSIPPPGNEETMAENIQESRVEAAEELTHAKTNQSEAEPEYPSRKKLIPTVIALYLAFFLVALDRTIIATAIPTITDEFHSLNDVGWYASAYMLTACSFQLLMGRVYTFYNPKWVFICAIGVFEVGSAICGAAPNSIAFIIGRAVAGSGSSGIFSGAIVIIMNLVPLHKRPILQGFMGAIFGLSSVIGPLLGGVFTTKVSWRWCFYINLPIGGAAIIILILILHIPKAKKAGTPWRQQVLQLDPIGTVFFVAGIVCLLLALEWGGSTYAWGNGRIIALLILFVLCISVFIGVQIWKGETATVPPRIVTQRSIAAGMWSQLCVGSAMMTLIYYLPIWFQAIKDVSAIKSGIDTIPLVLAVVVSSISAGILVTKVGYYSPFMIANSILMSIGAGLLTTWTPDTLHPKWIGYQVIFGFGLGLGMQQASLAAQAVLSRKDAPIGIALVMFCQQLGGAIFVSVGQSVFTNQLVNGLKSVAGISPAVVVNTGATDLRHVVDPSNLHGVLVAYNGALTKTFTVSLAMACLSIIGALCIEWKSIKPPKKQAGEVEKGGAGIENGEVGVENEKDSMNG</sequence>
<feature type="transmembrane region" description="Helical" evidence="6">
    <location>
        <begin position="160"/>
        <end position="185"/>
    </location>
</feature>